<dbReference type="EMBL" id="PP517543">
    <property type="protein sequence ID" value="WXI02793.1"/>
    <property type="molecule type" value="mRNA"/>
</dbReference>
<proteinExistence type="evidence at transcript level"/>
<keyword evidence="4" id="KW-0378">Hydrolase</keyword>
<dbReference type="SUPFAM" id="SSF50494">
    <property type="entry name" value="Trypsin-like serine proteases"/>
    <property type="match status" value="1"/>
</dbReference>
<evidence type="ECO:0000313" key="4">
    <source>
        <dbReference type="EMBL" id="WXI02793.1"/>
    </source>
</evidence>
<feature type="domain" description="Peptidase S1" evidence="3">
    <location>
        <begin position="293"/>
        <end position="523"/>
    </location>
</feature>
<dbReference type="AlphaFoldDB" id="A0AB38ZER6"/>
<dbReference type="PRINTS" id="PR00722">
    <property type="entry name" value="CHYMOTRYPSIN"/>
</dbReference>
<dbReference type="InterPro" id="IPR001254">
    <property type="entry name" value="Trypsin_dom"/>
</dbReference>
<evidence type="ECO:0000256" key="2">
    <source>
        <dbReference type="SAM" id="SignalP"/>
    </source>
</evidence>
<feature type="chain" id="PRO_5044339968" evidence="2">
    <location>
        <begin position="19"/>
        <end position="535"/>
    </location>
</feature>
<sequence>MLQLLPLVIALTAVHVQAGHDVHNVQLPTGQPYHISNDNYPKLMPMEDHIVEWNLQVASDAKIKFVCIDLRMIQMQPWSEQCKAVYMSVEDGRGETKACASSVPRFVHVSDGPTLKVRMVTSKDGTALFKCVALNMGDPKPAEVVKMDPHGRVRTFKVNYNRETASPYLDRLWVFESTRGSRMSFQCDISISNENPCRLSAVRFNNGETDVETCDPQHVVWFSKENKAKLRVQLGENGWGYMQCLVQAITGPNADEFENIPANDEDSSEYGVTPGTKQTSCKCGWSNKKGGRIIHGHEAGVNEYPWMVHMYVDHEVETKTFNSHCGASIITKRHILTAAHCLVAAKVAKPENIKLVLAEHDNTKPTGNEVTVTGQQVFIKQTFLEKGLDVDDIALIFIKETIEFSDIIGPICIEPKPYSLINRDLTIMGWGITEEQRFSTYLRKGKSRYMDPELCGASPWDVCVTSKPSSLCNGDSGGPLVWLDKETNRYTQISLVSRGHCNSRQLMTTLVAYYYDWIQEIIKATDPSAHTCHKI</sequence>
<name>A0AB38ZER6_9HEMI</name>
<dbReference type="InterPro" id="IPR001314">
    <property type="entry name" value="Peptidase_S1A"/>
</dbReference>
<dbReference type="SMART" id="SM00020">
    <property type="entry name" value="Tryp_SPc"/>
    <property type="match status" value="1"/>
</dbReference>
<organism evidence="4">
    <name type="scientific">Oncocephalus sp</name>
    <dbReference type="NCBI Taxonomy" id="2944721"/>
    <lineage>
        <taxon>Eukaryota</taxon>
        <taxon>Metazoa</taxon>
        <taxon>Ecdysozoa</taxon>
        <taxon>Arthropoda</taxon>
        <taxon>Hexapoda</taxon>
        <taxon>Insecta</taxon>
        <taxon>Pterygota</taxon>
        <taxon>Neoptera</taxon>
        <taxon>Paraneoptera</taxon>
        <taxon>Hemiptera</taxon>
        <taxon>Heteroptera</taxon>
        <taxon>Panheteroptera</taxon>
        <taxon>Cimicomorpha</taxon>
        <taxon>Reduviidae</taxon>
        <taxon>Stenopodainae</taxon>
        <taxon>Oncocephalus</taxon>
    </lineage>
</organism>
<dbReference type="Pfam" id="PF00089">
    <property type="entry name" value="Trypsin"/>
    <property type="match status" value="1"/>
</dbReference>
<dbReference type="InterPro" id="IPR018114">
    <property type="entry name" value="TRYPSIN_HIS"/>
</dbReference>
<dbReference type="PROSITE" id="PS50240">
    <property type="entry name" value="TRYPSIN_DOM"/>
    <property type="match status" value="1"/>
</dbReference>
<dbReference type="PROSITE" id="PS00134">
    <property type="entry name" value="TRYPSIN_HIS"/>
    <property type="match status" value="1"/>
</dbReference>
<dbReference type="CDD" id="cd00190">
    <property type="entry name" value="Tryp_SPc"/>
    <property type="match status" value="1"/>
</dbReference>
<dbReference type="InterPro" id="IPR009003">
    <property type="entry name" value="Peptidase_S1_PA"/>
</dbReference>
<accession>A0AB38ZER6</accession>
<dbReference type="GO" id="GO:0006508">
    <property type="term" value="P:proteolysis"/>
    <property type="evidence" value="ECO:0007669"/>
    <property type="project" value="UniProtKB-KW"/>
</dbReference>
<reference evidence="4" key="1">
    <citation type="submission" date="2024-03" db="EMBL/GenBank/DDBJ databases">
        <title>Venom adaptation and exaptation during the trophic switch to blood-feeding by kissing bugs (Reduviidae: Triatominae).</title>
        <authorList>
            <person name="Zdenek C.N."/>
            <person name="Cardoso F.C."/>
            <person name="Robinson S.D."/>
            <person name="Mercedes R.S."/>
            <person name="Raidjoe E.R."/>
            <person name="Hernandez-Vargas M.J."/>
            <person name="Jin J."/>
            <person name="Corzo G."/>
            <person name="Vetter I."/>
            <person name="King G.F."/>
            <person name="Fry B.G."/>
            <person name="Walker A."/>
        </authorList>
    </citation>
    <scope>NUCLEOTIDE SEQUENCE</scope>
</reference>
<evidence type="ECO:0000256" key="1">
    <source>
        <dbReference type="ARBA" id="ARBA00023157"/>
    </source>
</evidence>
<keyword evidence="4" id="KW-0645">Protease</keyword>
<evidence type="ECO:0000259" key="3">
    <source>
        <dbReference type="PROSITE" id="PS50240"/>
    </source>
</evidence>
<dbReference type="InterPro" id="IPR043504">
    <property type="entry name" value="Peptidase_S1_PA_chymotrypsin"/>
</dbReference>
<dbReference type="Gene3D" id="2.40.10.10">
    <property type="entry name" value="Trypsin-like serine proteases"/>
    <property type="match status" value="1"/>
</dbReference>
<dbReference type="PANTHER" id="PTHR24252">
    <property type="entry name" value="ACROSIN-RELATED"/>
    <property type="match status" value="1"/>
</dbReference>
<dbReference type="PANTHER" id="PTHR24252:SF7">
    <property type="entry name" value="HYALIN"/>
    <property type="match status" value="1"/>
</dbReference>
<dbReference type="GO" id="GO:0004252">
    <property type="term" value="F:serine-type endopeptidase activity"/>
    <property type="evidence" value="ECO:0007669"/>
    <property type="project" value="InterPro"/>
</dbReference>
<keyword evidence="2" id="KW-0732">Signal</keyword>
<protein>
    <submittedName>
        <fullName evidence="4">Venom S1 protease 44</fullName>
    </submittedName>
</protein>
<dbReference type="FunFam" id="2.40.10.10:FF:000068">
    <property type="entry name" value="transmembrane protease serine 2"/>
    <property type="match status" value="1"/>
</dbReference>
<feature type="signal peptide" evidence="2">
    <location>
        <begin position="1"/>
        <end position="18"/>
    </location>
</feature>
<keyword evidence="1" id="KW-1015">Disulfide bond</keyword>